<dbReference type="Proteomes" id="UP001580928">
    <property type="component" value="Unassembled WGS sequence"/>
</dbReference>
<keyword evidence="16" id="KW-1185">Reference proteome</keyword>
<evidence type="ECO:0000313" key="16">
    <source>
        <dbReference type="Proteomes" id="UP001580928"/>
    </source>
</evidence>
<dbReference type="SUPFAM" id="SSF52540">
    <property type="entry name" value="P-loop containing nucleoside triphosphate hydrolases"/>
    <property type="match status" value="1"/>
</dbReference>
<evidence type="ECO:0000256" key="12">
    <source>
        <dbReference type="ARBA" id="ARBA00044550"/>
    </source>
</evidence>
<accession>A0ABV5CAK1</accession>
<gene>
    <name evidence="15" type="ORF">WKR92_00890</name>
</gene>
<dbReference type="NCBIfam" id="TIGR00614">
    <property type="entry name" value="recQ_fam"/>
    <property type="match status" value="1"/>
</dbReference>
<feature type="domain" description="Helicase C-terminal" evidence="14">
    <location>
        <begin position="214"/>
        <end position="364"/>
    </location>
</feature>
<dbReference type="Gene3D" id="1.10.10.10">
    <property type="entry name" value="Winged helix-like DNA-binding domain superfamily/Winged helix DNA-binding domain"/>
    <property type="match status" value="1"/>
</dbReference>
<dbReference type="InterPro" id="IPR014001">
    <property type="entry name" value="Helicase_ATP-bd"/>
</dbReference>
<reference evidence="15 16" key="1">
    <citation type="submission" date="2024-04" db="EMBL/GenBank/DDBJ databases">
        <title>Albibacterium profundi sp. nov., isolated from sediment of the Challenger Deep of Mariana Trench.</title>
        <authorList>
            <person name="Wang Y."/>
        </authorList>
    </citation>
    <scope>NUCLEOTIDE SEQUENCE [LARGE SCALE GENOMIC DNA]</scope>
    <source>
        <strain evidence="15 16">RHL897</strain>
    </source>
</reference>
<keyword evidence="2" id="KW-0479">Metal-binding</keyword>
<evidence type="ECO:0000256" key="1">
    <source>
        <dbReference type="ARBA" id="ARBA00005446"/>
    </source>
</evidence>
<dbReference type="InterPro" id="IPR004589">
    <property type="entry name" value="DNA_helicase_ATP-dep_RecQ"/>
</dbReference>
<evidence type="ECO:0000256" key="11">
    <source>
        <dbReference type="ARBA" id="ARBA00044535"/>
    </source>
</evidence>
<keyword evidence="5 15" id="KW-0347">Helicase</keyword>
<keyword evidence="7" id="KW-0238">DNA-binding</keyword>
<dbReference type="PANTHER" id="PTHR13710">
    <property type="entry name" value="DNA HELICASE RECQ FAMILY MEMBER"/>
    <property type="match status" value="1"/>
</dbReference>
<dbReference type="PROSITE" id="PS51194">
    <property type="entry name" value="HELICASE_CTER"/>
    <property type="match status" value="1"/>
</dbReference>
<dbReference type="PROSITE" id="PS51192">
    <property type="entry name" value="HELICASE_ATP_BIND_1"/>
    <property type="match status" value="1"/>
</dbReference>
<dbReference type="GO" id="GO:0004386">
    <property type="term" value="F:helicase activity"/>
    <property type="evidence" value="ECO:0007669"/>
    <property type="project" value="UniProtKB-KW"/>
</dbReference>
<evidence type="ECO:0000256" key="9">
    <source>
        <dbReference type="ARBA" id="ARBA00034617"/>
    </source>
</evidence>
<dbReference type="PANTHER" id="PTHR13710:SF105">
    <property type="entry name" value="ATP-DEPENDENT DNA HELICASE Q1"/>
    <property type="match status" value="1"/>
</dbReference>
<dbReference type="RefSeq" id="WP_375555960.1">
    <property type="nucleotide sequence ID" value="NZ_JBBVGT010000001.1"/>
</dbReference>
<evidence type="ECO:0000259" key="14">
    <source>
        <dbReference type="PROSITE" id="PS51194"/>
    </source>
</evidence>
<dbReference type="SMART" id="SM00490">
    <property type="entry name" value="HELICc"/>
    <property type="match status" value="1"/>
</dbReference>
<keyword evidence="3" id="KW-0547">Nucleotide-binding</keyword>
<dbReference type="InterPro" id="IPR027417">
    <property type="entry name" value="P-loop_NTPase"/>
</dbReference>
<evidence type="ECO:0000256" key="4">
    <source>
        <dbReference type="ARBA" id="ARBA00022801"/>
    </source>
</evidence>
<feature type="domain" description="Helicase ATP-binding" evidence="13">
    <location>
        <begin position="24"/>
        <end position="192"/>
    </location>
</feature>
<name>A0ABV5CAK1_9SPHI</name>
<comment type="catalytic activity">
    <reaction evidence="9">
        <text>Couples ATP hydrolysis with the unwinding of duplex DNA by translocating in the 3'-5' direction.</text>
        <dbReference type="EC" id="5.6.2.4"/>
    </reaction>
</comment>
<keyword evidence="6" id="KW-0067">ATP-binding</keyword>
<dbReference type="InterPro" id="IPR036388">
    <property type="entry name" value="WH-like_DNA-bd_sf"/>
</dbReference>
<keyword evidence="8" id="KW-0413">Isomerase</keyword>
<evidence type="ECO:0000256" key="8">
    <source>
        <dbReference type="ARBA" id="ARBA00023235"/>
    </source>
</evidence>
<dbReference type="SMART" id="SM00487">
    <property type="entry name" value="DEXDc"/>
    <property type="match status" value="1"/>
</dbReference>
<sequence>MTIHEVLQKYWGYSSFRPLQEDVINSVLEGRDTLTLMPTGGGKSICFQVPTLARPGICLVISPLIALMKDQVENLKAKGIKATAIFSGMGKREIDIALDNCIYGDVKFLYISPERLQNELVQERIKHMNISLFAIDEAHCISQWGYDFRPSYLKVKVLRSLHPEVPILALTATAVARVATDIQEKLEFDLQRSQVLKKSFFRENLAYMVLFEENKMQRLLRISKRTPGSGIVYVRSRRETKEIARFLIMNNIKGDYYHAGLTSLERSQKQDAWMKNKTDVIVATNAFGMGIDKPDVRWVVHLDIPEHLEAYFQEAGRAGRDGNKAYAVLLYNEADRLKLKSSFEQSFPSVQEIAQIYFQLGNYYQLAYGAGEGVVFDFNLGDFCRRFSLNVTKTIASLKFLEKDGWITVSENVFLPSRISFEIDATELYRFQVEHVNMDALIKVILRAYGPAFDHFVDIHEGDLARKLNTHPKHIVSLLQQMHDMNVLSYLKQKDNPQLQFLRPRSDTGHLEIDRHYIRERKLVAESQLHAIFNYLDDGQCRSRKLLAYFGEDAEADCLICDVCLLKNKGKRLEEVEANIYIELTHLLATSPLTLDELVAGIESGNEKIKLDFIRKLIDSGKIKMNNGKYYQKQ</sequence>
<dbReference type="Pfam" id="PF00271">
    <property type="entry name" value="Helicase_C"/>
    <property type="match status" value="1"/>
</dbReference>
<protein>
    <recommendedName>
        <fullName evidence="11">ATP-dependent DNA helicase RecQ</fullName>
        <ecNumber evidence="10">5.6.2.4</ecNumber>
    </recommendedName>
    <alternativeName>
        <fullName evidence="12">DNA 3'-5' helicase RecQ</fullName>
    </alternativeName>
</protein>
<dbReference type="InterPro" id="IPR001650">
    <property type="entry name" value="Helicase_C-like"/>
</dbReference>
<evidence type="ECO:0000313" key="15">
    <source>
        <dbReference type="EMBL" id="MFB5944378.1"/>
    </source>
</evidence>
<dbReference type="CDD" id="cd17920">
    <property type="entry name" value="DEXHc_RecQ"/>
    <property type="match status" value="1"/>
</dbReference>
<dbReference type="InterPro" id="IPR032284">
    <property type="entry name" value="RecQ_Zn-bd"/>
</dbReference>
<dbReference type="Pfam" id="PF16124">
    <property type="entry name" value="RecQ_Zn_bind"/>
    <property type="match status" value="1"/>
</dbReference>
<keyword evidence="4" id="KW-0378">Hydrolase</keyword>
<evidence type="ECO:0000256" key="7">
    <source>
        <dbReference type="ARBA" id="ARBA00023125"/>
    </source>
</evidence>
<evidence type="ECO:0000259" key="13">
    <source>
        <dbReference type="PROSITE" id="PS51192"/>
    </source>
</evidence>
<evidence type="ECO:0000256" key="10">
    <source>
        <dbReference type="ARBA" id="ARBA00034808"/>
    </source>
</evidence>
<dbReference type="Pfam" id="PF00270">
    <property type="entry name" value="DEAD"/>
    <property type="match status" value="1"/>
</dbReference>
<evidence type="ECO:0000256" key="6">
    <source>
        <dbReference type="ARBA" id="ARBA00022840"/>
    </source>
</evidence>
<dbReference type="EC" id="5.6.2.4" evidence="10"/>
<comment type="caution">
    <text evidence="15">The sequence shown here is derived from an EMBL/GenBank/DDBJ whole genome shotgun (WGS) entry which is preliminary data.</text>
</comment>
<evidence type="ECO:0000256" key="3">
    <source>
        <dbReference type="ARBA" id="ARBA00022741"/>
    </source>
</evidence>
<dbReference type="EMBL" id="JBBVGT010000001">
    <property type="protein sequence ID" value="MFB5944378.1"/>
    <property type="molecule type" value="Genomic_DNA"/>
</dbReference>
<evidence type="ECO:0000256" key="2">
    <source>
        <dbReference type="ARBA" id="ARBA00022723"/>
    </source>
</evidence>
<comment type="similarity">
    <text evidence="1">Belongs to the helicase family. RecQ subfamily.</text>
</comment>
<dbReference type="InterPro" id="IPR011545">
    <property type="entry name" value="DEAD/DEAH_box_helicase_dom"/>
</dbReference>
<evidence type="ECO:0000256" key="5">
    <source>
        <dbReference type="ARBA" id="ARBA00022806"/>
    </source>
</evidence>
<dbReference type="Gene3D" id="3.40.50.300">
    <property type="entry name" value="P-loop containing nucleotide triphosphate hydrolases"/>
    <property type="match status" value="2"/>
</dbReference>
<organism evidence="15 16">
    <name type="scientific">Albibacterium profundi</name>
    <dbReference type="NCBI Taxonomy" id="3134906"/>
    <lineage>
        <taxon>Bacteria</taxon>
        <taxon>Pseudomonadati</taxon>
        <taxon>Bacteroidota</taxon>
        <taxon>Sphingobacteriia</taxon>
        <taxon>Sphingobacteriales</taxon>
        <taxon>Sphingobacteriaceae</taxon>
        <taxon>Albibacterium</taxon>
    </lineage>
</organism>
<proteinExistence type="inferred from homology"/>